<keyword evidence="1" id="KW-0472">Membrane</keyword>
<organism evidence="2 3">
    <name type="scientific">Paramecium octaurelia</name>
    <dbReference type="NCBI Taxonomy" id="43137"/>
    <lineage>
        <taxon>Eukaryota</taxon>
        <taxon>Sar</taxon>
        <taxon>Alveolata</taxon>
        <taxon>Ciliophora</taxon>
        <taxon>Intramacronucleata</taxon>
        <taxon>Oligohymenophorea</taxon>
        <taxon>Peniculida</taxon>
        <taxon>Parameciidae</taxon>
        <taxon>Paramecium</taxon>
    </lineage>
</organism>
<dbReference type="EMBL" id="CAJJDP010000079">
    <property type="protein sequence ID" value="CAD8183110.1"/>
    <property type="molecule type" value="Genomic_DNA"/>
</dbReference>
<evidence type="ECO:0000256" key="1">
    <source>
        <dbReference type="SAM" id="Phobius"/>
    </source>
</evidence>
<accession>A0A8S1W108</accession>
<dbReference type="OrthoDB" id="290614at2759"/>
<gene>
    <name evidence="2" type="ORF">POCTA_138.1.T0800154</name>
</gene>
<name>A0A8S1W108_PAROT</name>
<keyword evidence="1" id="KW-0812">Transmembrane</keyword>
<keyword evidence="3" id="KW-1185">Reference proteome</keyword>
<keyword evidence="1" id="KW-1133">Transmembrane helix</keyword>
<feature type="transmembrane region" description="Helical" evidence="1">
    <location>
        <begin position="80"/>
        <end position="99"/>
    </location>
</feature>
<dbReference type="AlphaFoldDB" id="A0A8S1W108"/>
<proteinExistence type="predicted"/>
<evidence type="ECO:0000313" key="3">
    <source>
        <dbReference type="Proteomes" id="UP000683925"/>
    </source>
</evidence>
<protein>
    <submittedName>
        <fullName evidence="2">Uncharacterized protein</fullName>
    </submittedName>
</protein>
<reference evidence="2" key="1">
    <citation type="submission" date="2021-01" db="EMBL/GenBank/DDBJ databases">
        <authorList>
            <consortium name="Genoscope - CEA"/>
            <person name="William W."/>
        </authorList>
    </citation>
    <scope>NUCLEOTIDE SEQUENCE</scope>
</reference>
<evidence type="ECO:0000313" key="2">
    <source>
        <dbReference type="EMBL" id="CAD8183110.1"/>
    </source>
</evidence>
<sequence>MGNSHKKSDYGVIAILTEKPFYFAGDLVRGEQSFVIQVIKEISLNLQFKGKRQPSGRREVVRNKELIKGQINSILNHLNWIVYFSFPILIASKSSWIILPQKSIRLWLDMIKSESKIYIYITKQTKYYKQIGIHGQRPIKQDVVGQQLESTTNLTTCCCKNQGSSRVKSFCKTNHYLPGDTAQIIIEVDNSNCYLNIDYFQIELHWPYFI</sequence>
<dbReference type="Proteomes" id="UP000683925">
    <property type="component" value="Unassembled WGS sequence"/>
</dbReference>
<comment type="caution">
    <text evidence="2">The sequence shown here is derived from an EMBL/GenBank/DDBJ whole genome shotgun (WGS) entry which is preliminary data.</text>
</comment>